<sequence length="111" mass="12668">MNKPKKKVERISYYYLPCDVCGKDVNVSKDREEPETCYDCQTEQAGKKAIDAGQFLIGAKIVELIPKYNGSYTNVDELSSLKVITSDNKVIEFTAGGWDERHIEWDEVELE</sequence>
<gene>
    <name evidence="1" type="ORF">LCGC14_2715750</name>
</gene>
<dbReference type="EMBL" id="LAZR01048775">
    <property type="protein sequence ID" value="KKK91160.1"/>
    <property type="molecule type" value="Genomic_DNA"/>
</dbReference>
<proteinExistence type="predicted"/>
<reference evidence="1" key="1">
    <citation type="journal article" date="2015" name="Nature">
        <title>Complex archaea that bridge the gap between prokaryotes and eukaryotes.</title>
        <authorList>
            <person name="Spang A."/>
            <person name="Saw J.H."/>
            <person name="Jorgensen S.L."/>
            <person name="Zaremba-Niedzwiedzka K."/>
            <person name="Martijn J."/>
            <person name="Lind A.E."/>
            <person name="van Eijk R."/>
            <person name="Schleper C."/>
            <person name="Guy L."/>
            <person name="Ettema T.J."/>
        </authorList>
    </citation>
    <scope>NUCLEOTIDE SEQUENCE</scope>
</reference>
<dbReference type="AlphaFoldDB" id="A0A0F8ZZ96"/>
<comment type="caution">
    <text evidence="1">The sequence shown here is derived from an EMBL/GenBank/DDBJ whole genome shotgun (WGS) entry which is preliminary data.</text>
</comment>
<name>A0A0F8ZZ96_9ZZZZ</name>
<evidence type="ECO:0000313" key="1">
    <source>
        <dbReference type="EMBL" id="KKK91160.1"/>
    </source>
</evidence>
<organism evidence="1">
    <name type="scientific">marine sediment metagenome</name>
    <dbReference type="NCBI Taxonomy" id="412755"/>
    <lineage>
        <taxon>unclassified sequences</taxon>
        <taxon>metagenomes</taxon>
        <taxon>ecological metagenomes</taxon>
    </lineage>
</organism>
<protein>
    <submittedName>
        <fullName evidence="1">Uncharacterized protein</fullName>
    </submittedName>
</protein>
<accession>A0A0F8ZZ96</accession>